<evidence type="ECO:0008006" key="4">
    <source>
        <dbReference type="Google" id="ProtNLM"/>
    </source>
</evidence>
<dbReference type="RefSeq" id="WP_074789698.1">
    <property type="nucleotide sequence ID" value="NZ_FNZX01000005.1"/>
</dbReference>
<keyword evidence="3" id="KW-1185">Reference proteome</keyword>
<reference evidence="3" key="1">
    <citation type="submission" date="2016-10" db="EMBL/GenBank/DDBJ databases">
        <authorList>
            <person name="Varghese N."/>
        </authorList>
    </citation>
    <scope>NUCLEOTIDE SEQUENCE [LARGE SCALE GENOMIC DNA]</scope>
    <source>
        <strain evidence="3">ACV-9</strain>
    </source>
</reference>
<keyword evidence="1" id="KW-1133">Transmembrane helix</keyword>
<feature type="transmembrane region" description="Helical" evidence="1">
    <location>
        <begin position="199"/>
        <end position="215"/>
    </location>
</feature>
<organism evidence="2 3">
    <name type="scientific">Pseudobutyrivibrio ruminis</name>
    <dbReference type="NCBI Taxonomy" id="46206"/>
    <lineage>
        <taxon>Bacteria</taxon>
        <taxon>Bacillati</taxon>
        <taxon>Bacillota</taxon>
        <taxon>Clostridia</taxon>
        <taxon>Lachnospirales</taxon>
        <taxon>Lachnospiraceae</taxon>
        <taxon>Pseudobutyrivibrio</taxon>
    </lineage>
</organism>
<accession>A0A1H7H7G8</accession>
<feature type="transmembrane region" description="Helical" evidence="1">
    <location>
        <begin position="100"/>
        <end position="118"/>
    </location>
</feature>
<feature type="transmembrane region" description="Helical" evidence="1">
    <location>
        <begin position="393"/>
        <end position="410"/>
    </location>
</feature>
<evidence type="ECO:0000313" key="2">
    <source>
        <dbReference type="EMBL" id="SEK44940.1"/>
    </source>
</evidence>
<protein>
    <recommendedName>
        <fullName evidence="4">Glycosyltransferase RgtA/B/C/D-like domain-containing protein</fullName>
    </recommendedName>
</protein>
<gene>
    <name evidence="2" type="ORF">SAMN02910377_00911</name>
</gene>
<evidence type="ECO:0000313" key="3">
    <source>
        <dbReference type="Proteomes" id="UP000182321"/>
    </source>
</evidence>
<name>A0A1H7H7G8_9FIRM</name>
<dbReference type="EMBL" id="FNZX01000005">
    <property type="protein sequence ID" value="SEK44940.1"/>
    <property type="molecule type" value="Genomic_DNA"/>
</dbReference>
<proteinExistence type="predicted"/>
<feature type="transmembrane region" description="Helical" evidence="1">
    <location>
        <begin position="170"/>
        <end position="187"/>
    </location>
</feature>
<feature type="transmembrane region" description="Helical" evidence="1">
    <location>
        <begin position="148"/>
        <end position="164"/>
    </location>
</feature>
<keyword evidence="1" id="KW-0812">Transmembrane</keyword>
<sequence length="550" mass="62300">MVLKKNWLISLIVVAISLALLWIICPVCFQNNDDKVLMYLTAGYTTGTPEAGTIFGSFYYYGIIALFYRLYNGIAWYTVFELAMVATSLWIIANSLAKQKLIGVATFIIMFLFCFMHFSTALQYTATAGLVAGAAACSLISSMESEKLINTQFVIAIIMLVLAYGIRKQFGLVGLAAVLIVLFFEFFGENKKQVVKKTLIILIAMAVAYGSNAIYEKVTGIADFNEYYAQAGTWIDYPHLPYEEDVNGVYESVGWDETLYNAASNWFFMDENLTTENFETILSAYEGTSLSTKDYIKRAYNLIMPSMVVNLQVVIWIALLVLTNIMAIKKLIDKRAILAIDALFGMFALVSIYFLIQARFPMRAYQALVFIFFIPSVVKMINELGKIENKKPLITTTCLIALIMMAGFILKPDTNMVKYTYTVAHDVYRDADIAQSNSLENYVIAHPDNMYIYDLSLALPADPFTVYKNGVPKNMVFWGGWVYNTPMYWKQIHANGLDTLFIDDFFNGQVYFCGTEISNTLCDYIKVRHTSAQVKVDDEFDNIIVYDFFE</sequence>
<feature type="transmembrane region" description="Helical" evidence="1">
    <location>
        <begin position="337"/>
        <end position="356"/>
    </location>
</feature>
<feature type="transmembrane region" description="Helical" evidence="1">
    <location>
        <begin position="302"/>
        <end position="325"/>
    </location>
</feature>
<feature type="transmembrane region" description="Helical" evidence="1">
    <location>
        <begin position="362"/>
        <end position="381"/>
    </location>
</feature>
<evidence type="ECO:0000256" key="1">
    <source>
        <dbReference type="SAM" id="Phobius"/>
    </source>
</evidence>
<feature type="transmembrane region" description="Helical" evidence="1">
    <location>
        <begin position="6"/>
        <end position="29"/>
    </location>
</feature>
<keyword evidence="1" id="KW-0472">Membrane</keyword>
<dbReference type="AlphaFoldDB" id="A0A1H7H7G8"/>
<dbReference type="Proteomes" id="UP000182321">
    <property type="component" value="Unassembled WGS sequence"/>
</dbReference>